<dbReference type="PANTHER" id="PTHR11130">
    <property type="entry name" value="GLUTATHIONE SYNTHETASE"/>
    <property type="match status" value="1"/>
</dbReference>
<dbReference type="GO" id="GO:0005524">
    <property type="term" value="F:ATP binding"/>
    <property type="evidence" value="ECO:0007669"/>
    <property type="project" value="InterPro"/>
</dbReference>
<evidence type="ECO:0000313" key="5">
    <source>
        <dbReference type="Proteomes" id="UP000050741"/>
    </source>
</evidence>
<dbReference type="SUPFAM" id="SSF52440">
    <property type="entry name" value="PreATP-grasp domain"/>
    <property type="match status" value="1"/>
</dbReference>
<dbReference type="Pfam" id="PF03199">
    <property type="entry name" value="GSH_synthase"/>
    <property type="match status" value="1"/>
</dbReference>
<reference evidence="5" key="1">
    <citation type="submission" date="2013-12" db="EMBL/GenBank/DDBJ databases">
        <authorList>
            <person name="Aslett M."/>
        </authorList>
    </citation>
    <scope>NUCLEOTIDE SEQUENCE [LARGE SCALE GENOMIC DNA]</scope>
    <source>
        <strain evidence="5">Lindley</strain>
    </source>
</reference>
<evidence type="ECO:0000256" key="2">
    <source>
        <dbReference type="ARBA" id="ARBA00030403"/>
    </source>
</evidence>
<dbReference type="GO" id="GO:0005829">
    <property type="term" value="C:cytosol"/>
    <property type="evidence" value="ECO:0007669"/>
    <property type="project" value="TreeGrafter"/>
</dbReference>
<dbReference type="WBParaSite" id="GPLIN_000791000">
    <property type="protein sequence ID" value="GPLIN_000791000"/>
    <property type="gene ID" value="GPLIN_000791000"/>
</dbReference>
<dbReference type="InterPro" id="IPR005615">
    <property type="entry name" value="Glutathione_synthase"/>
</dbReference>
<accession>A0A183C4W6</accession>
<dbReference type="GO" id="GO:0043295">
    <property type="term" value="F:glutathione binding"/>
    <property type="evidence" value="ECO:0007669"/>
    <property type="project" value="TreeGrafter"/>
</dbReference>
<proteinExistence type="predicted"/>
<dbReference type="InterPro" id="IPR037013">
    <property type="entry name" value="GSH-S_sub-bd_sf"/>
</dbReference>
<name>A0A183C4W6_GLOPA</name>
<keyword evidence="5" id="KW-1185">Reference proteome</keyword>
<evidence type="ECO:0000259" key="4">
    <source>
        <dbReference type="Pfam" id="PF03199"/>
    </source>
</evidence>
<dbReference type="GO" id="GO:0004363">
    <property type="term" value="F:glutathione synthase activity"/>
    <property type="evidence" value="ECO:0007669"/>
    <property type="project" value="UniProtKB-EC"/>
</dbReference>
<dbReference type="AlphaFoldDB" id="A0A183C4W6"/>
<evidence type="ECO:0000256" key="1">
    <source>
        <dbReference type="ARBA" id="ARBA00020821"/>
    </source>
</evidence>
<dbReference type="Proteomes" id="UP000050741">
    <property type="component" value="Unassembled WGS sequence"/>
</dbReference>
<comment type="catalytic activity">
    <reaction evidence="3">
        <text>gamma-L-glutamyl-L-cysteine + glycine + ATP = glutathione + ADP + phosphate + H(+)</text>
        <dbReference type="Rhea" id="RHEA:13557"/>
        <dbReference type="ChEBI" id="CHEBI:15378"/>
        <dbReference type="ChEBI" id="CHEBI:30616"/>
        <dbReference type="ChEBI" id="CHEBI:43474"/>
        <dbReference type="ChEBI" id="CHEBI:57305"/>
        <dbReference type="ChEBI" id="CHEBI:57925"/>
        <dbReference type="ChEBI" id="CHEBI:58173"/>
        <dbReference type="ChEBI" id="CHEBI:456216"/>
        <dbReference type="EC" id="6.3.2.3"/>
    </reaction>
    <physiologicalReaction direction="left-to-right" evidence="3">
        <dbReference type="Rhea" id="RHEA:13558"/>
    </physiologicalReaction>
</comment>
<protein>
    <recommendedName>
        <fullName evidence="1">Glutathione synthetase</fullName>
    </recommendedName>
    <alternativeName>
        <fullName evidence="2">Glutathione synthase</fullName>
    </alternativeName>
</protein>
<evidence type="ECO:0000313" key="6">
    <source>
        <dbReference type="WBParaSite" id="GPLIN_000791000"/>
    </source>
</evidence>
<reference evidence="5" key="2">
    <citation type="submission" date="2014-05" db="EMBL/GenBank/DDBJ databases">
        <title>The genome and life-stage specific transcriptomes of Globodera pallida elucidate key aspects of plant parasitism by a cyst nematode.</title>
        <authorList>
            <person name="Cotton J.A."/>
            <person name="Lilley C.J."/>
            <person name="Jones L.M."/>
            <person name="Kikuchi T."/>
            <person name="Reid A.J."/>
            <person name="Thorpe P."/>
            <person name="Tsai I.J."/>
            <person name="Beasley H."/>
            <person name="Blok V."/>
            <person name="Cock P.J.A."/>
            <person name="Van den Akker S.E."/>
            <person name="Holroyd N."/>
            <person name="Hunt M."/>
            <person name="Mantelin S."/>
            <person name="Naghra H."/>
            <person name="Pain A."/>
            <person name="Palomares-Rius J.E."/>
            <person name="Zarowiecki M."/>
            <person name="Berriman M."/>
            <person name="Jones J.T."/>
            <person name="Urwin P.E."/>
        </authorList>
    </citation>
    <scope>NUCLEOTIDE SEQUENCE [LARGE SCALE GENOMIC DNA]</scope>
    <source>
        <strain evidence="5">Lindley</strain>
    </source>
</reference>
<dbReference type="PANTHER" id="PTHR11130:SF0">
    <property type="entry name" value="GLUTATHIONE SYNTHETASE"/>
    <property type="match status" value="1"/>
</dbReference>
<organism evidence="5 6">
    <name type="scientific">Globodera pallida</name>
    <name type="common">Potato cyst nematode worm</name>
    <name type="synonym">Heterodera pallida</name>
    <dbReference type="NCBI Taxonomy" id="36090"/>
    <lineage>
        <taxon>Eukaryota</taxon>
        <taxon>Metazoa</taxon>
        <taxon>Ecdysozoa</taxon>
        <taxon>Nematoda</taxon>
        <taxon>Chromadorea</taxon>
        <taxon>Rhabditida</taxon>
        <taxon>Tylenchina</taxon>
        <taxon>Tylenchomorpha</taxon>
        <taxon>Tylenchoidea</taxon>
        <taxon>Heteroderidae</taxon>
        <taxon>Heteroderinae</taxon>
        <taxon>Globodera</taxon>
    </lineage>
</organism>
<evidence type="ECO:0000256" key="3">
    <source>
        <dbReference type="ARBA" id="ARBA00048871"/>
    </source>
</evidence>
<sequence>MFLTIKIPYVFEQRHIANELERISNGKIEVIYVSLSESAKNLHLDPEDFSLRRNSDGRRVAVVYSNMSALGYAPRLNYDVQMEARKMIERSTAIKAPSLAIAISCTKKIQQKMPKRLKTFNQLSPGCGA</sequence>
<dbReference type="InterPro" id="IPR016185">
    <property type="entry name" value="PreATP-grasp_dom_sf"/>
</dbReference>
<dbReference type="Gene3D" id="3.40.50.1760">
    <property type="entry name" value="Glutathione synthase, substrate-binding domain superfamily, eukaryotic"/>
    <property type="match status" value="1"/>
</dbReference>
<feature type="domain" description="Glutathione synthase substrate-binding" evidence="4">
    <location>
        <begin position="10"/>
        <end position="102"/>
    </location>
</feature>
<reference evidence="6" key="3">
    <citation type="submission" date="2016-06" db="UniProtKB">
        <authorList>
            <consortium name="WormBaseParasite"/>
        </authorList>
    </citation>
    <scope>IDENTIFICATION</scope>
</reference>
<dbReference type="InterPro" id="IPR004887">
    <property type="entry name" value="GSH_synth_subst-bd"/>
</dbReference>